<dbReference type="VEuPathDB" id="FungiDB:Z520_11690"/>
<organism evidence="1 2">
    <name type="scientific">Fonsecaea multimorphosa CBS 102226</name>
    <dbReference type="NCBI Taxonomy" id="1442371"/>
    <lineage>
        <taxon>Eukaryota</taxon>
        <taxon>Fungi</taxon>
        <taxon>Dikarya</taxon>
        <taxon>Ascomycota</taxon>
        <taxon>Pezizomycotina</taxon>
        <taxon>Eurotiomycetes</taxon>
        <taxon>Chaetothyriomycetidae</taxon>
        <taxon>Chaetothyriales</taxon>
        <taxon>Herpotrichiellaceae</taxon>
        <taxon>Fonsecaea</taxon>
    </lineage>
</organism>
<dbReference type="Proteomes" id="UP000053411">
    <property type="component" value="Unassembled WGS sequence"/>
</dbReference>
<dbReference type="OrthoDB" id="10405825at2759"/>
<accession>A0A0D2I5W8</accession>
<proteinExistence type="predicted"/>
<dbReference type="EMBL" id="KN848102">
    <property type="protein sequence ID" value="KIX92661.1"/>
    <property type="molecule type" value="Genomic_DNA"/>
</dbReference>
<dbReference type="AlphaFoldDB" id="A0A0D2I5W8"/>
<reference evidence="1 2" key="1">
    <citation type="submission" date="2015-01" db="EMBL/GenBank/DDBJ databases">
        <title>The Genome Sequence of Fonsecaea multimorphosa CBS 102226.</title>
        <authorList>
            <consortium name="The Broad Institute Genomics Platform"/>
            <person name="Cuomo C."/>
            <person name="de Hoog S."/>
            <person name="Gorbushina A."/>
            <person name="Stielow B."/>
            <person name="Teixiera M."/>
            <person name="Abouelleil A."/>
            <person name="Chapman S.B."/>
            <person name="Priest M."/>
            <person name="Young S.K."/>
            <person name="Wortman J."/>
            <person name="Nusbaum C."/>
            <person name="Birren B."/>
        </authorList>
    </citation>
    <scope>NUCLEOTIDE SEQUENCE [LARGE SCALE GENOMIC DNA]</scope>
    <source>
        <strain evidence="1 2">CBS 102226</strain>
    </source>
</reference>
<evidence type="ECO:0000313" key="1">
    <source>
        <dbReference type="EMBL" id="KIX92661.1"/>
    </source>
</evidence>
<name>A0A0D2I5W8_9EURO</name>
<gene>
    <name evidence="1" type="ORF">Z520_11690</name>
</gene>
<dbReference type="RefSeq" id="XP_016626784.1">
    <property type="nucleotide sequence ID" value="XM_016782178.1"/>
</dbReference>
<evidence type="ECO:0000313" key="2">
    <source>
        <dbReference type="Proteomes" id="UP000053411"/>
    </source>
</evidence>
<keyword evidence="2" id="KW-1185">Reference proteome</keyword>
<sequence>MSRPHRTTTTHITRVTETLRDNMTSKRTEEVIITKSTSSTTSSLMMNMSQQSNGGLERKSKANTSNDDVMRRFLEDRDHVIDRLHRDSGDRRSAVGSVDVHNAGVRKRTEEYVKVIERKPCRM</sequence>
<dbReference type="GeneID" id="27717436"/>
<protein>
    <submittedName>
        <fullName evidence="1">Uncharacterized protein</fullName>
    </submittedName>
</protein>